<dbReference type="GO" id="GO:0004180">
    <property type="term" value="F:carboxypeptidase activity"/>
    <property type="evidence" value="ECO:0007669"/>
    <property type="project" value="UniProtKB-KW"/>
</dbReference>
<keyword evidence="12" id="KW-0645">Protease</keyword>
<evidence type="ECO:0000256" key="7">
    <source>
        <dbReference type="RuleBase" id="RU004016"/>
    </source>
</evidence>
<feature type="chain" id="PRO_5047344430" evidence="10">
    <location>
        <begin position="21"/>
        <end position="389"/>
    </location>
</feature>
<dbReference type="Gene3D" id="3.40.710.10">
    <property type="entry name" value="DD-peptidase/beta-lactamase superfamily"/>
    <property type="match status" value="1"/>
</dbReference>
<keyword evidence="9" id="KW-0472">Membrane</keyword>
<keyword evidence="9" id="KW-1133">Transmembrane helix</keyword>
<dbReference type="RefSeq" id="WP_343970014.1">
    <property type="nucleotide sequence ID" value="NZ_BAAAJG010000001.1"/>
</dbReference>
<keyword evidence="3 12" id="KW-0378">Hydrolase</keyword>
<evidence type="ECO:0000256" key="2">
    <source>
        <dbReference type="ARBA" id="ARBA00022729"/>
    </source>
</evidence>
<dbReference type="Proteomes" id="UP001597145">
    <property type="component" value="Unassembled WGS sequence"/>
</dbReference>
<keyword evidence="12" id="KW-0121">Carboxypeptidase</keyword>
<sequence length="389" mass="39104">MRWAGVVALLAALVVPGVAASPTGCGGQQAPPPPAAADEVDGPAAAPVPWPDEPIGGPRMGACDEVGTTGAPHVTAAGWVLADLDTGAVLAARAPHARHRPASTLKVLTALVAVRRLDPDAVVAGTAQDEAIEGSKAGIGAGGQYTVRQLLAGLLLNSGNDTAEALARALGGDAATLAAMTETAHDLGALDTRPATSSGLDGPGMSSSAYDLALLFRAAMREPLFAQTIATRSIDFPGYGEHPGFVLHNSSKLLARYPGAIGGKTGFTDAARHTLVGAAEHNGRRLVVAMVRGEQSPEPMWQQATALFDWGFAVPAERAPVGELVDAAPVPPVAAPVPPAAVAAAGGSGAPTTSHSTPVPPEVVPIGLSAIALSAMVVGGVAMFRRSRR</sequence>
<keyword evidence="5" id="KW-0573">Peptidoglycan synthesis</keyword>
<evidence type="ECO:0000256" key="4">
    <source>
        <dbReference type="ARBA" id="ARBA00022960"/>
    </source>
</evidence>
<dbReference type="InterPro" id="IPR018044">
    <property type="entry name" value="Peptidase_S11"/>
</dbReference>
<dbReference type="PANTHER" id="PTHR21581:SF33">
    <property type="entry name" value="D-ALANYL-D-ALANINE CARBOXYPEPTIDASE DACB"/>
    <property type="match status" value="1"/>
</dbReference>
<dbReference type="PANTHER" id="PTHR21581">
    <property type="entry name" value="D-ALANYL-D-ALANINE CARBOXYPEPTIDASE"/>
    <property type="match status" value="1"/>
</dbReference>
<keyword evidence="9" id="KW-0812">Transmembrane</keyword>
<keyword evidence="6" id="KW-0961">Cell wall biogenesis/degradation</keyword>
<evidence type="ECO:0000256" key="9">
    <source>
        <dbReference type="SAM" id="Phobius"/>
    </source>
</evidence>
<evidence type="ECO:0000256" key="3">
    <source>
        <dbReference type="ARBA" id="ARBA00022801"/>
    </source>
</evidence>
<organism evidence="12 13">
    <name type="scientific">Pseudonocardia aurantiaca</name>
    <dbReference type="NCBI Taxonomy" id="75290"/>
    <lineage>
        <taxon>Bacteria</taxon>
        <taxon>Bacillati</taxon>
        <taxon>Actinomycetota</taxon>
        <taxon>Actinomycetes</taxon>
        <taxon>Pseudonocardiales</taxon>
        <taxon>Pseudonocardiaceae</taxon>
        <taxon>Pseudonocardia</taxon>
    </lineage>
</organism>
<dbReference type="PRINTS" id="PR00725">
    <property type="entry name" value="DADACBPTASE1"/>
</dbReference>
<evidence type="ECO:0000256" key="6">
    <source>
        <dbReference type="ARBA" id="ARBA00023316"/>
    </source>
</evidence>
<comment type="similarity">
    <text evidence="1 7">Belongs to the peptidase S11 family.</text>
</comment>
<reference evidence="13" key="1">
    <citation type="journal article" date="2019" name="Int. J. Syst. Evol. Microbiol.">
        <title>The Global Catalogue of Microorganisms (GCM) 10K type strain sequencing project: providing services to taxonomists for standard genome sequencing and annotation.</title>
        <authorList>
            <consortium name="The Broad Institute Genomics Platform"/>
            <consortium name="The Broad Institute Genome Sequencing Center for Infectious Disease"/>
            <person name="Wu L."/>
            <person name="Ma J."/>
        </authorList>
    </citation>
    <scope>NUCLEOTIDE SEQUENCE [LARGE SCALE GENOMIC DNA]</scope>
    <source>
        <strain evidence="13">JCM 12165</strain>
    </source>
</reference>
<name>A0ABW4FEX8_9PSEU</name>
<keyword evidence="13" id="KW-1185">Reference proteome</keyword>
<dbReference type="SUPFAM" id="SSF56601">
    <property type="entry name" value="beta-lactamase/transpeptidase-like"/>
    <property type="match status" value="1"/>
</dbReference>
<protein>
    <submittedName>
        <fullName evidence="12">D-alanyl-D-alanine carboxypeptidase family protein</fullName>
        <ecNumber evidence="12">3.4.-.-</ecNumber>
    </submittedName>
</protein>
<feature type="domain" description="Peptidase S11 D-alanyl-D-alanine carboxypeptidase A N-terminal" evidence="11">
    <location>
        <begin position="68"/>
        <end position="289"/>
    </location>
</feature>
<dbReference type="EC" id="3.4.-.-" evidence="12"/>
<dbReference type="EMBL" id="JBHUCP010000003">
    <property type="protein sequence ID" value="MFD1528703.1"/>
    <property type="molecule type" value="Genomic_DNA"/>
</dbReference>
<evidence type="ECO:0000313" key="13">
    <source>
        <dbReference type="Proteomes" id="UP001597145"/>
    </source>
</evidence>
<proteinExistence type="inferred from homology"/>
<dbReference type="InterPro" id="IPR001967">
    <property type="entry name" value="Peptidase_S11_N"/>
</dbReference>
<dbReference type="InterPro" id="IPR012338">
    <property type="entry name" value="Beta-lactam/transpept-like"/>
</dbReference>
<keyword evidence="4" id="KW-0133">Cell shape</keyword>
<evidence type="ECO:0000256" key="1">
    <source>
        <dbReference type="ARBA" id="ARBA00007164"/>
    </source>
</evidence>
<accession>A0ABW4FEX8</accession>
<feature type="region of interest" description="Disordered" evidence="8">
    <location>
        <begin position="22"/>
        <end position="58"/>
    </location>
</feature>
<evidence type="ECO:0000256" key="5">
    <source>
        <dbReference type="ARBA" id="ARBA00022984"/>
    </source>
</evidence>
<gene>
    <name evidence="12" type="ORF">ACFSCY_04540</name>
</gene>
<evidence type="ECO:0000256" key="10">
    <source>
        <dbReference type="SAM" id="SignalP"/>
    </source>
</evidence>
<keyword evidence="2 10" id="KW-0732">Signal</keyword>
<feature type="transmembrane region" description="Helical" evidence="9">
    <location>
        <begin position="363"/>
        <end position="384"/>
    </location>
</feature>
<evidence type="ECO:0000313" key="12">
    <source>
        <dbReference type="EMBL" id="MFD1528703.1"/>
    </source>
</evidence>
<comment type="caution">
    <text evidence="12">The sequence shown here is derived from an EMBL/GenBank/DDBJ whole genome shotgun (WGS) entry which is preliminary data.</text>
</comment>
<feature type="signal peptide" evidence="10">
    <location>
        <begin position="1"/>
        <end position="20"/>
    </location>
</feature>
<evidence type="ECO:0000259" key="11">
    <source>
        <dbReference type="Pfam" id="PF00768"/>
    </source>
</evidence>
<dbReference type="Pfam" id="PF00768">
    <property type="entry name" value="Peptidase_S11"/>
    <property type="match status" value="1"/>
</dbReference>
<evidence type="ECO:0000256" key="8">
    <source>
        <dbReference type="SAM" id="MobiDB-lite"/>
    </source>
</evidence>